<dbReference type="PANTHER" id="PTHR11715">
    <property type="entry name" value="GLYCINE CLEAVAGE SYSTEM H PROTEIN"/>
    <property type="match status" value="1"/>
</dbReference>
<dbReference type="Pfam" id="PF01597">
    <property type="entry name" value="GCV_H"/>
    <property type="match status" value="1"/>
</dbReference>
<evidence type="ECO:0000256" key="3">
    <source>
        <dbReference type="HAMAP-Rule" id="MF_00272"/>
    </source>
</evidence>
<reference evidence="6" key="1">
    <citation type="submission" date="2021-01" db="EMBL/GenBank/DDBJ databases">
        <title>Modified the classification status of verrucomicrobia.</title>
        <authorList>
            <person name="Feng X."/>
        </authorList>
    </citation>
    <scope>NUCLEOTIDE SEQUENCE</scope>
    <source>
        <strain evidence="6">KCTC 12986</strain>
    </source>
</reference>
<dbReference type="InterPro" id="IPR017453">
    <property type="entry name" value="GCV_H_sub"/>
</dbReference>
<sequence length="125" mass="13857">MAIPSDLKYTEEHEWVRMDGDIATVGVTDHAQEELSDVVFVELPDVDREVEEKEAIGVVESVKAASDIYAPVSGTVVEVNTDLEEEPGNINEDPYGSGWLFKIRVNDMEIVEGLLTADDYEEQIG</sequence>
<dbReference type="Proteomes" id="UP000604083">
    <property type="component" value="Unassembled WGS sequence"/>
</dbReference>
<comment type="function">
    <text evidence="3">The glycine cleavage system catalyzes the degradation of glycine. The H protein shuttles the methylamine group of glycine from the P protein to the T protein.</text>
</comment>
<evidence type="ECO:0000256" key="4">
    <source>
        <dbReference type="PIRSR" id="PIRSR617453-50"/>
    </source>
</evidence>
<dbReference type="HAMAP" id="MF_00272">
    <property type="entry name" value="GcvH"/>
    <property type="match status" value="1"/>
</dbReference>
<dbReference type="Gene3D" id="2.40.50.100">
    <property type="match status" value="1"/>
</dbReference>
<evidence type="ECO:0000256" key="1">
    <source>
        <dbReference type="ARBA" id="ARBA00009249"/>
    </source>
</evidence>
<keyword evidence="2 3" id="KW-0450">Lipoyl</keyword>
<proteinExistence type="inferred from homology"/>
<dbReference type="InterPro" id="IPR011053">
    <property type="entry name" value="Single_hybrid_motif"/>
</dbReference>
<dbReference type="GO" id="GO:0005829">
    <property type="term" value="C:cytosol"/>
    <property type="evidence" value="ECO:0007669"/>
    <property type="project" value="TreeGrafter"/>
</dbReference>
<evidence type="ECO:0000313" key="6">
    <source>
        <dbReference type="EMBL" id="MBK1834573.1"/>
    </source>
</evidence>
<comment type="cofactor">
    <cofactor evidence="3">
        <name>(R)-lipoate</name>
        <dbReference type="ChEBI" id="CHEBI:83088"/>
    </cofactor>
    <text evidence="3">Binds 1 lipoyl cofactor covalently.</text>
</comment>
<dbReference type="EMBL" id="JAENIO010000027">
    <property type="protein sequence ID" value="MBK1834573.1"/>
    <property type="molecule type" value="Genomic_DNA"/>
</dbReference>
<gene>
    <name evidence="3 6" type="primary">gcvH</name>
    <name evidence="6" type="ORF">JIN78_10920</name>
</gene>
<comment type="subunit">
    <text evidence="3">The glycine cleavage system is composed of four proteins: P, T, L and H.</text>
</comment>
<dbReference type="InterPro" id="IPR000089">
    <property type="entry name" value="Biotin_lipoyl"/>
</dbReference>
<dbReference type="PROSITE" id="PS50968">
    <property type="entry name" value="BIOTINYL_LIPOYL"/>
    <property type="match status" value="1"/>
</dbReference>
<protein>
    <recommendedName>
        <fullName evidence="3">Glycine cleavage system H protein</fullName>
    </recommendedName>
</protein>
<organism evidence="6 7">
    <name type="scientific">Roseibacillus ishigakijimensis</name>
    <dbReference type="NCBI Taxonomy" id="454146"/>
    <lineage>
        <taxon>Bacteria</taxon>
        <taxon>Pseudomonadati</taxon>
        <taxon>Verrucomicrobiota</taxon>
        <taxon>Verrucomicrobiia</taxon>
        <taxon>Verrucomicrobiales</taxon>
        <taxon>Verrucomicrobiaceae</taxon>
        <taxon>Roseibacillus</taxon>
    </lineage>
</organism>
<accession>A0A934VI13</accession>
<name>A0A934VI13_9BACT</name>
<dbReference type="PANTHER" id="PTHR11715:SF3">
    <property type="entry name" value="GLYCINE CLEAVAGE SYSTEM H PROTEIN-RELATED"/>
    <property type="match status" value="1"/>
</dbReference>
<dbReference type="InterPro" id="IPR033753">
    <property type="entry name" value="GCV_H/Fam206"/>
</dbReference>
<comment type="similarity">
    <text evidence="1 3">Belongs to the GcvH family.</text>
</comment>
<dbReference type="RefSeq" id="WP_200392009.1">
    <property type="nucleotide sequence ID" value="NZ_JAENIO010000027.1"/>
</dbReference>
<dbReference type="InterPro" id="IPR002930">
    <property type="entry name" value="GCV_H"/>
</dbReference>
<keyword evidence="7" id="KW-1185">Reference proteome</keyword>
<feature type="domain" description="Lipoyl-binding" evidence="5">
    <location>
        <begin position="22"/>
        <end position="104"/>
    </location>
</feature>
<dbReference type="GO" id="GO:0005960">
    <property type="term" value="C:glycine cleavage complex"/>
    <property type="evidence" value="ECO:0007669"/>
    <property type="project" value="InterPro"/>
</dbReference>
<dbReference type="CDD" id="cd06848">
    <property type="entry name" value="GCS_H"/>
    <property type="match status" value="1"/>
</dbReference>
<dbReference type="NCBIfam" id="TIGR00527">
    <property type="entry name" value="gcvH"/>
    <property type="match status" value="1"/>
</dbReference>
<dbReference type="NCBIfam" id="NF002270">
    <property type="entry name" value="PRK01202.1"/>
    <property type="match status" value="1"/>
</dbReference>
<dbReference type="GO" id="GO:0019464">
    <property type="term" value="P:glycine decarboxylation via glycine cleavage system"/>
    <property type="evidence" value="ECO:0007669"/>
    <property type="project" value="UniProtKB-UniRule"/>
</dbReference>
<feature type="modified residue" description="N6-lipoyllysine" evidence="3 4">
    <location>
        <position position="63"/>
    </location>
</feature>
<evidence type="ECO:0000256" key="2">
    <source>
        <dbReference type="ARBA" id="ARBA00022823"/>
    </source>
</evidence>
<dbReference type="SUPFAM" id="SSF51230">
    <property type="entry name" value="Single hybrid motif"/>
    <property type="match status" value="1"/>
</dbReference>
<evidence type="ECO:0000313" key="7">
    <source>
        <dbReference type="Proteomes" id="UP000604083"/>
    </source>
</evidence>
<comment type="caution">
    <text evidence="6">The sequence shown here is derived from an EMBL/GenBank/DDBJ whole genome shotgun (WGS) entry which is preliminary data.</text>
</comment>
<dbReference type="InterPro" id="IPR003016">
    <property type="entry name" value="2-oxoA_DH_lipoyl-BS"/>
</dbReference>
<dbReference type="GO" id="GO:0009249">
    <property type="term" value="P:protein lipoylation"/>
    <property type="evidence" value="ECO:0007669"/>
    <property type="project" value="TreeGrafter"/>
</dbReference>
<dbReference type="PROSITE" id="PS00189">
    <property type="entry name" value="LIPOYL"/>
    <property type="match status" value="1"/>
</dbReference>
<dbReference type="AlphaFoldDB" id="A0A934VI13"/>
<evidence type="ECO:0000259" key="5">
    <source>
        <dbReference type="PROSITE" id="PS50968"/>
    </source>
</evidence>